<feature type="signal peptide" evidence="5">
    <location>
        <begin position="1"/>
        <end position="22"/>
    </location>
</feature>
<accession>A0A438ME08</accession>
<dbReference type="PANTHER" id="PTHR46847:SF3">
    <property type="entry name" value="GALACTOFURANOSE-BINDING PROTEIN YTFQ"/>
    <property type="match status" value="1"/>
</dbReference>
<protein>
    <submittedName>
        <fullName evidence="7">Monosaccharide ABC transporter substrate-binding protein (CUT2 family)</fullName>
    </submittedName>
</protein>
<evidence type="ECO:0000256" key="5">
    <source>
        <dbReference type="SAM" id="SignalP"/>
    </source>
</evidence>
<feature type="domain" description="Periplasmic binding protein" evidence="6">
    <location>
        <begin position="58"/>
        <end position="310"/>
    </location>
</feature>
<dbReference type="AlphaFoldDB" id="A0A438ME08"/>
<feature type="chain" id="PRO_5039386010" evidence="5">
    <location>
        <begin position="23"/>
        <end position="357"/>
    </location>
</feature>
<evidence type="ECO:0000259" key="6">
    <source>
        <dbReference type="Pfam" id="PF13407"/>
    </source>
</evidence>
<comment type="caution">
    <text evidence="7">The sequence shown here is derived from an EMBL/GenBank/DDBJ whole genome shotgun (WGS) entry which is preliminary data.</text>
</comment>
<sequence>MTRMTRRALIASAALGALLGTAACNVDQGNTTASPAGATGGASSAPPKALKVGWSTIYLAPSWMQQTLRMLEEDVAKLKAEGKVASYETFNANGDTSQQIAQIQAMITQKYDVILVDAGSSTALNPVMEKAVAAGIVVANFDSLVTSEKVIRVGTDQVEWGRMTAQWLADKLGGKGEIIAMNGPAGVSVSEERWKGAEEVFKKYPDIKIAANVHSEYNLAPAAQAFASAYSAHPSITGVFSQGGALSAAALQTLVKQDKKLVPITGENYNGFLKLWADKRKDGFSSIATAQPNYLSVIALRAAVAKAAGTAVPSTITVPLPKITDENLDQYVKPDQPDDSYPIQPIPQSEIDKLLGA</sequence>
<evidence type="ECO:0000256" key="2">
    <source>
        <dbReference type="ARBA" id="ARBA00007639"/>
    </source>
</evidence>
<proteinExistence type="inferred from homology"/>
<dbReference type="EMBL" id="SAUN01000001">
    <property type="protein sequence ID" value="RVX44023.1"/>
    <property type="molecule type" value="Genomic_DNA"/>
</dbReference>
<keyword evidence="8" id="KW-1185">Reference proteome</keyword>
<dbReference type="PROSITE" id="PS51318">
    <property type="entry name" value="TAT"/>
    <property type="match status" value="1"/>
</dbReference>
<feature type="region of interest" description="Disordered" evidence="4">
    <location>
        <begin position="335"/>
        <end position="357"/>
    </location>
</feature>
<evidence type="ECO:0000256" key="1">
    <source>
        <dbReference type="ARBA" id="ARBA00004196"/>
    </source>
</evidence>
<evidence type="ECO:0000256" key="4">
    <source>
        <dbReference type="SAM" id="MobiDB-lite"/>
    </source>
</evidence>
<evidence type="ECO:0000313" key="7">
    <source>
        <dbReference type="EMBL" id="RVX44023.1"/>
    </source>
</evidence>
<comment type="similarity">
    <text evidence="2">Belongs to the bacterial solute-binding protein 2 family.</text>
</comment>
<dbReference type="RefSeq" id="WP_127935867.1">
    <property type="nucleotide sequence ID" value="NZ_SAUN01000001.1"/>
</dbReference>
<dbReference type="Proteomes" id="UP000284824">
    <property type="component" value="Unassembled WGS sequence"/>
</dbReference>
<dbReference type="Gene3D" id="3.40.50.2300">
    <property type="match status" value="2"/>
</dbReference>
<evidence type="ECO:0000256" key="3">
    <source>
        <dbReference type="ARBA" id="ARBA00022729"/>
    </source>
</evidence>
<dbReference type="InterPro" id="IPR025997">
    <property type="entry name" value="SBP_2_dom"/>
</dbReference>
<name>A0A438ME08_9ACTN</name>
<dbReference type="InterPro" id="IPR028082">
    <property type="entry name" value="Peripla_BP_I"/>
</dbReference>
<gene>
    <name evidence="7" type="ORF">EDD27_6742</name>
</gene>
<dbReference type="PROSITE" id="PS51257">
    <property type="entry name" value="PROKAR_LIPOPROTEIN"/>
    <property type="match status" value="1"/>
</dbReference>
<dbReference type="OrthoDB" id="3600104at2"/>
<dbReference type="GO" id="GO:0030313">
    <property type="term" value="C:cell envelope"/>
    <property type="evidence" value="ECO:0007669"/>
    <property type="project" value="UniProtKB-SubCell"/>
</dbReference>
<dbReference type="Pfam" id="PF13407">
    <property type="entry name" value="Peripla_BP_4"/>
    <property type="match status" value="1"/>
</dbReference>
<dbReference type="InterPro" id="IPR006311">
    <property type="entry name" value="TAT_signal"/>
</dbReference>
<organism evidence="7 8">
    <name type="scientific">Nonomuraea polychroma</name>
    <dbReference type="NCBI Taxonomy" id="46176"/>
    <lineage>
        <taxon>Bacteria</taxon>
        <taxon>Bacillati</taxon>
        <taxon>Actinomycetota</taxon>
        <taxon>Actinomycetes</taxon>
        <taxon>Streptosporangiales</taxon>
        <taxon>Streptosporangiaceae</taxon>
        <taxon>Nonomuraea</taxon>
    </lineage>
</organism>
<keyword evidence="3 5" id="KW-0732">Signal</keyword>
<dbReference type="GO" id="GO:0030246">
    <property type="term" value="F:carbohydrate binding"/>
    <property type="evidence" value="ECO:0007669"/>
    <property type="project" value="UniProtKB-ARBA"/>
</dbReference>
<dbReference type="PANTHER" id="PTHR46847">
    <property type="entry name" value="D-ALLOSE-BINDING PERIPLASMIC PROTEIN-RELATED"/>
    <property type="match status" value="1"/>
</dbReference>
<reference evidence="7 8" key="1">
    <citation type="submission" date="2019-01" db="EMBL/GenBank/DDBJ databases">
        <title>Sequencing the genomes of 1000 actinobacteria strains.</title>
        <authorList>
            <person name="Klenk H.-P."/>
        </authorList>
    </citation>
    <scope>NUCLEOTIDE SEQUENCE [LARGE SCALE GENOMIC DNA]</scope>
    <source>
        <strain evidence="7 8">DSM 43925</strain>
    </source>
</reference>
<comment type="subcellular location">
    <subcellularLocation>
        <location evidence="1">Cell envelope</location>
    </subcellularLocation>
</comment>
<evidence type="ECO:0000313" key="8">
    <source>
        <dbReference type="Proteomes" id="UP000284824"/>
    </source>
</evidence>
<dbReference type="CDD" id="cd19996">
    <property type="entry name" value="PBP1_ABC_sugar_binding-like"/>
    <property type="match status" value="1"/>
</dbReference>
<dbReference type="SUPFAM" id="SSF53822">
    <property type="entry name" value="Periplasmic binding protein-like I"/>
    <property type="match status" value="1"/>
</dbReference>